<reference evidence="1 2" key="1">
    <citation type="submission" date="2016-12" db="EMBL/GenBank/DDBJ databases">
        <title>Study of bacterial adaptation to deep sea.</title>
        <authorList>
            <person name="Song J."/>
            <person name="Yoshizawa S."/>
            <person name="Kogure K."/>
        </authorList>
    </citation>
    <scope>NUCLEOTIDE SEQUENCE [LARGE SCALE GENOMIC DNA]</scope>
    <source>
        <strain evidence="1 2">SAORIC-165</strain>
    </source>
</reference>
<comment type="caution">
    <text evidence="1">The sequence shown here is derived from an EMBL/GenBank/DDBJ whole genome shotgun (WGS) entry which is preliminary data.</text>
</comment>
<keyword evidence="2" id="KW-1185">Reference proteome</keyword>
<evidence type="ECO:0000313" key="1">
    <source>
        <dbReference type="EMBL" id="PQJ27278.1"/>
    </source>
</evidence>
<dbReference type="EMBL" id="MQWA01000001">
    <property type="protein sequence ID" value="PQJ27278.1"/>
    <property type="molecule type" value="Genomic_DNA"/>
</dbReference>
<protein>
    <recommendedName>
        <fullName evidence="3">Glutathionylspermidine synthase pre-ATP-grasp-like domain-containing protein</fullName>
    </recommendedName>
</protein>
<dbReference type="Proteomes" id="UP000239907">
    <property type="component" value="Unassembled WGS sequence"/>
</dbReference>
<sequence length="423" mass="47892">MKLSLSDIQKALPDSKLRDGAQWLFSPKPFVLSKKEARKVSSLGHVLANFQRASDTLYQRSAMGRVPRWISEVLDAGKPQWLIDQQRSEKLRDALPGVIRPDLILTENGFALTELDSVPGGMGITTWLSHLYADAGFDILGGRDGVTEGFKSLMPDGGRILVSEESADYRPEMEWLAEQLGDGFRVETAETAEATDEASYRFFEWFDWENISAAKELAAQANLTTPCKPHLEEKLWLALLWTPALKWFWQEAMRGKHLERVKEIVPFGWMMDPVELPPHAALPRLDVNQWSDVGEFSQKDRRLVVKISGFSELAWGSKSVKIGHDMPRDEWAAAIKHATSEFDHQPWVMQQYHAGRVVEHPYFDQETGEEKIMKGRVRLCPYYFTDKNGETKLGGTLATIVPADKKKIHGMKDGILVPCVIEE</sequence>
<evidence type="ECO:0008006" key="3">
    <source>
        <dbReference type="Google" id="ProtNLM"/>
    </source>
</evidence>
<name>A0A2S7TX29_9BACT</name>
<dbReference type="RefSeq" id="WP_165788574.1">
    <property type="nucleotide sequence ID" value="NZ_MQWA01000001.1"/>
</dbReference>
<accession>A0A2S7TX29</accession>
<gene>
    <name evidence="1" type="ORF">BSZ32_01400</name>
</gene>
<dbReference type="SUPFAM" id="SSF56059">
    <property type="entry name" value="Glutathione synthetase ATP-binding domain-like"/>
    <property type="match status" value="1"/>
</dbReference>
<organism evidence="1 2">
    <name type="scientific">Rubritalea profundi</name>
    <dbReference type="NCBI Taxonomy" id="1658618"/>
    <lineage>
        <taxon>Bacteria</taxon>
        <taxon>Pseudomonadati</taxon>
        <taxon>Verrucomicrobiota</taxon>
        <taxon>Verrucomicrobiia</taxon>
        <taxon>Verrucomicrobiales</taxon>
        <taxon>Rubritaleaceae</taxon>
        <taxon>Rubritalea</taxon>
    </lineage>
</organism>
<proteinExistence type="predicted"/>
<evidence type="ECO:0000313" key="2">
    <source>
        <dbReference type="Proteomes" id="UP000239907"/>
    </source>
</evidence>
<dbReference type="AlphaFoldDB" id="A0A2S7TX29"/>